<dbReference type="EMBL" id="CM043020">
    <property type="protein sequence ID" value="KAI4460055.1"/>
    <property type="molecule type" value="Genomic_DNA"/>
</dbReference>
<gene>
    <name evidence="1" type="ORF">MML48_6g00019132</name>
</gene>
<keyword evidence="2" id="KW-1185">Reference proteome</keyword>
<protein>
    <submittedName>
        <fullName evidence="1">Astrocytic leucine-rich repeat molecule-related</fullName>
    </submittedName>
</protein>
<evidence type="ECO:0000313" key="2">
    <source>
        <dbReference type="Proteomes" id="UP001056778"/>
    </source>
</evidence>
<reference evidence="1" key="1">
    <citation type="submission" date="2022-04" db="EMBL/GenBank/DDBJ databases">
        <title>Chromosome-scale genome assembly of Holotrichia oblita Faldermann.</title>
        <authorList>
            <person name="Rongchong L."/>
        </authorList>
    </citation>
    <scope>NUCLEOTIDE SEQUENCE</scope>
    <source>
        <strain evidence="1">81SQS9</strain>
    </source>
</reference>
<dbReference type="Proteomes" id="UP001056778">
    <property type="component" value="Chromosome 6"/>
</dbReference>
<comment type="caution">
    <text evidence="1">The sequence shown here is derived from an EMBL/GenBank/DDBJ whole genome shotgun (WGS) entry which is preliminary data.</text>
</comment>
<accession>A0ACB9SZS2</accession>
<proteinExistence type="predicted"/>
<sequence length="701" mass="78627">MLFPLILVTVSLAAMAKDYECPERCSCEQVPRYNLPISPEKVSVHARCRSPFNLTQLPDVVGKITFENSPIDLEVILDDLDYAFSLTGLDFTNCSFNASNVTFNSEQITHLSLRNSDLSSTVLALNLTNLEILDLSNDKVKVFKYRPYRTLSNLQVLNLSANGAHSIKDGYFTGLSDLKCLDLSNNNLSILNDKILLPLSNLQYLNLSNNRLEVLNEACFSSLLRLQQLDVSWNRLAKVVPGNLELPSLARLLLAGNPRLGNSRKPTLLVGTGRRLQTVDASRTGLKQVPAALTHSIRTLRLAGNSIKTINCGDLDTYPLLQVLDFASNELKQIEDDALGRLDSLSVLYLTDNKLSNIPKSLPEKLKVLHLERNRIKTLQSNDFQNLNQLETLLLCDNKITSIQENAFNSLFSIVSLDLSRNPLENLPPGMLTTSGKLEILRLSGIPALPQLEEATFPLTSTEYLIILDLSKSPGLAHQLLGDTAALIAARELQELNLADTDIEYVRSDILHYLPQLRLLHLQGNPLNCTNLYWLAVWMRKQDEDVHAKVTCASPAEFWSIPLVDLQEIEDHELEHTTEISEQKSSTKFDYNFTYFEQSFDLKVIKQNKSEIKNSDNKSREYEIYESENTTTSTGKLAMYCAGNDHEKILAHPGMIILVFSLLATAVILVLITSRISKKRNLRQTQSEMEVSSIPSVTELW</sequence>
<name>A0ACB9SZS2_HOLOL</name>
<evidence type="ECO:0000313" key="1">
    <source>
        <dbReference type="EMBL" id="KAI4460055.1"/>
    </source>
</evidence>
<organism evidence="1 2">
    <name type="scientific">Holotrichia oblita</name>
    <name type="common">Chafer beetle</name>
    <dbReference type="NCBI Taxonomy" id="644536"/>
    <lineage>
        <taxon>Eukaryota</taxon>
        <taxon>Metazoa</taxon>
        <taxon>Ecdysozoa</taxon>
        <taxon>Arthropoda</taxon>
        <taxon>Hexapoda</taxon>
        <taxon>Insecta</taxon>
        <taxon>Pterygota</taxon>
        <taxon>Neoptera</taxon>
        <taxon>Endopterygota</taxon>
        <taxon>Coleoptera</taxon>
        <taxon>Polyphaga</taxon>
        <taxon>Scarabaeiformia</taxon>
        <taxon>Scarabaeidae</taxon>
        <taxon>Melolonthinae</taxon>
        <taxon>Holotrichia</taxon>
    </lineage>
</organism>